<comment type="caution">
    <text evidence="3">The sequence shown here is derived from an EMBL/GenBank/DDBJ whole genome shotgun (WGS) entry which is preliminary data.</text>
</comment>
<dbReference type="SUPFAM" id="SSF81296">
    <property type="entry name" value="E set domains"/>
    <property type="match status" value="1"/>
</dbReference>
<evidence type="ECO:0000313" key="3">
    <source>
        <dbReference type="EMBL" id="CAG8472866.1"/>
    </source>
</evidence>
<reference evidence="3" key="1">
    <citation type="submission" date="2021-06" db="EMBL/GenBank/DDBJ databases">
        <authorList>
            <person name="Kallberg Y."/>
            <person name="Tangrot J."/>
            <person name="Rosling A."/>
        </authorList>
    </citation>
    <scope>NUCLEOTIDE SEQUENCE</scope>
    <source>
        <strain evidence="3">IA702</strain>
    </source>
</reference>
<dbReference type="Pfam" id="PF02221">
    <property type="entry name" value="E1_DerP2_DerF2"/>
    <property type="match status" value="1"/>
</dbReference>
<dbReference type="InterPro" id="IPR014756">
    <property type="entry name" value="Ig_E-set"/>
</dbReference>
<sequence length="146" mass="15468">MSFKVINAIPYQFNKRTTGFIECGPIPGNPVDITALTVTVSPDPIGSNQDETFTISGTAKEDISTDAELSVTYNTIDGFVIGMPFFVKFCADGNTCPVKNGDEFTRTVIAKAPTLPTAYNVTIIVNDNTVNTGEVIFGCASATVSA</sequence>
<gene>
    <name evidence="3" type="ORF">POCULU_LOCUS1129</name>
</gene>
<dbReference type="EMBL" id="CAJVPJ010000076">
    <property type="protein sequence ID" value="CAG8472866.1"/>
    <property type="molecule type" value="Genomic_DNA"/>
</dbReference>
<accession>A0A9N8W0J4</accession>
<dbReference type="Gene3D" id="2.60.40.770">
    <property type="match status" value="1"/>
</dbReference>
<protein>
    <recommendedName>
        <fullName evidence="1">Phosphatidylglycerol/phosphatidylinositol transfer protein</fullName>
    </recommendedName>
</protein>
<dbReference type="AlphaFoldDB" id="A0A9N8W0J4"/>
<feature type="domain" description="MD-2-related lipid-recognition" evidence="2">
    <location>
        <begin position="33"/>
        <end position="144"/>
    </location>
</feature>
<proteinExistence type="predicted"/>
<evidence type="ECO:0000313" key="4">
    <source>
        <dbReference type="Proteomes" id="UP000789572"/>
    </source>
</evidence>
<evidence type="ECO:0000259" key="2">
    <source>
        <dbReference type="Pfam" id="PF02221"/>
    </source>
</evidence>
<dbReference type="InterPro" id="IPR003172">
    <property type="entry name" value="ML_dom"/>
</dbReference>
<dbReference type="OrthoDB" id="2305646at2759"/>
<evidence type="ECO:0000256" key="1">
    <source>
        <dbReference type="ARBA" id="ARBA00016056"/>
    </source>
</evidence>
<keyword evidence="4" id="KW-1185">Reference proteome</keyword>
<dbReference type="Proteomes" id="UP000789572">
    <property type="component" value="Unassembled WGS sequence"/>
</dbReference>
<name>A0A9N8W0J4_9GLOM</name>
<organism evidence="3 4">
    <name type="scientific">Paraglomus occultum</name>
    <dbReference type="NCBI Taxonomy" id="144539"/>
    <lineage>
        <taxon>Eukaryota</taxon>
        <taxon>Fungi</taxon>
        <taxon>Fungi incertae sedis</taxon>
        <taxon>Mucoromycota</taxon>
        <taxon>Glomeromycotina</taxon>
        <taxon>Glomeromycetes</taxon>
        <taxon>Paraglomerales</taxon>
        <taxon>Paraglomeraceae</taxon>
        <taxon>Paraglomus</taxon>
    </lineage>
</organism>